<comment type="caution">
    <text evidence="1">The sequence shown here is derived from an EMBL/GenBank/DDBJ whole genome shotgun (WGS) entry which is preliminary data.</text>
</comment>
<reference evidence="1" key="1">
    <citation type="submission" date="2020-04" db="EMBL/GenBank/DDBJ databases">
        <authorList>
            <person name="Broberg M."/>
        </authorList>
    </citation>
    <scope>NUCLEOTIDE SEQUENCE</scope>
</reference>
<evidence type="ECO:0000313" key="1">
    <source>
        <dbReference type="EMBL" id="CAG9953044.1"/>
    </source>
</evidence>
<keyword evidence="2" id="KW-1185">Reference proteome</keyword>
<gene>
    <name evidence="1" type="ORF">CRV2_00014203</name>
</gene>
<name>A0ACA9UK73_BIOOC</name>
<protein>
    <submittedName>
        <fullName evidence="1">Uncharacterized protein</fullName>
    </submittedName>
</protein>
<proteinExistence type="predicted"/>
<sequence>MFSGPRTEWYVLHSVIRPHQTIHLLTDPTLKKKFSLESKRNQLVNGEALVQLLRDEIAAFERFKEVSTATGSVP</sequence>
<dbReference type="EMBL" id="CADEHS020000518">
    <property type="protein sequence ID" value="CAG9953044.1"/>
    <property type="molecule type" value="Genomic_DNA"/>
</dbReference>
<reference evidence="1" key="2">
    <citation type="submission" date="2021-10" db="EMBL/GenBank/DDBJ databases">
        <authorList>
            <person name="Piombo E."/>
        </authorList>
    </citation>
    <scope>NUCLEOTIDE SEQUENCE</scope>
</reference>
<organism evidence="1 2">
    <name type="scientific">Clonostachys rosea f. rosea IK726</name>
    <dbReference type="NCBI Taxonomy" id="1349383"/>
    <lineage>
        <taxon>Eukaryota</taxon>
        <taxon>Fungi</taxon>
        <taxon>Dikarya</taxon>
        <taxon>Ascomycota</taxon>
        <taxon>Pezizomycotina</taxon>
        <taxon>Sordariomycetes</taxon>
        <taxon>Hypocreomycetidae</taxon>
        <taxon>Hypocreales</taxon>
        <taxon>Bionectriaceae</taxon>
        <taxon>Clonostachys</taxon>
    </lineage>
</organism>
<evidence type="ECO:0000313" key="2">
    <source>
        <dbReference type="Proteomes" id="UP000836387"/>
    </source>
</evidence>
<dbReference type="Proteomes" id="UP000836387">
    <property type="component" value="Unassembled WGS sequence"/>
</dbReference>
<accession>A0ACA9UK73</accession>